<sequence length="64" mass="7349">MALTDLLAVSAVFILFGYLILARVEKNNPGFITKVKEWLTKKKEEKPSIPDAMHQVHVEKRELI</sequence>
<keyword evidence="1" id="KW-1133">Transmembrane helix</keyword>
<proteinExistence type="predicted"/>
<dbReference type="EMBL" id="LAZR01003256">
    <property type="protein sequence ID" value="KKN20295.1"/>
    <property type="molecule type" value="Genomic_DNA"/>
</dbReference>
<organism evidence="2">
    <name type="scientific">marine sediment metagenome</name>
    <dbReference type="NCBI Taxonomy" id="412755"/>
    <lineage>
        <taxon>unclassified sequences</taxon>
        <taxon>metagenomes</taxon>
        <taxon>ecological metagenomes</taxon>
    </lineage>
</organism>
<name>A0A0F9NLD8_9ZZZZ</name>
<dbReference type="AlphaFoldDB" id="A0A0F9NLD8"/>
<reference evidence="2" key="1">
    <citation type="journal article" date="2015" name="Nature">
        <title>Complex archaea that bridge the gap between prokaryotes and eukaryotes.</title>
        <authorList>
            <person name="Spang A."/>
            <person name="Saw J.H."/>
            <person name="Jorgensen S.L."/>
            <person name="Zaremba-Niedzwiedzka K."/>
            <person name="Martijn J."/>
            <person name="Lind A.E."/>
            <person name="van Eijk R."/>
            <person name="Schleper C."/>
            <person name="Guy L."/>
            <person name="Ettema T.J."/>
        </authorList>
    </citation>
    <scope>NUCLEOTIDE SEQUENCE</scope>
</reference>
<keyword evidence="1" id="KW-0812">Transmembrane</keyword>
<comment type="caution">
    <text evidence="2">The sequence shown here is derived from an EMBL/GenBank/DDBJ whole genome shotgun (WGS) entry which is preliminary data.</text>
</comment>
<keyword evidence="1" id="KW-0472">Membrane</keyword>
<accession>A0A0F9NLD8</accession>
<gene>
    <name evidence="2" type="ORF">LCGC14_0937070</name>
</gene>
<evidence type="ECO:0000313" key="2">
    <source>
        <dbReference type="EMBL" id="KKN20295.1"/>
    </source>
</evidence>
<protein>
    <submittedName>
        <fullName evidence="2">Uncharacterized protein</fullName>
    </submittedName>
</protein>
<evidence type="ECO:0000256" key="1">
    <source>
        <dbReference type="SAM" id="Phobius"/>
    </source>
</evidence>
<feature type="transmembrane region" description="Helical" evidence="1">
    <location>
        <begin position="6"/>
        <end position="24"/>
    </location>
</feature>